<dbReference type="InterPro" id="IPR011009">
    <property type="entry name" value="Kinase-like_dom_sf"/>
</dbReference>
<keyword evidence="8" id="KW-0393">Immunoglobulin domain</keyword>
<dbReference type="SUPFAM" id="SSF48726">
    <property type="entry name" value="Immunoglobulin"/>
    <property type="match status" value="6"/>
</dbReference>
<dbReference type="Gene3D" id="1.10.510.10">
    <property type="entry name" value="Transferase(Phosphotransferase) domain 1"/>
    <property type="match status" value="1"/>
</dbReference>
<evidence type="ECO:0000259" key="15">
    <source>
        <dbReference type="PROSITE" id="PS50835"/>
    </source>
</evidence>
<keyword evidence="4 13" id="KW-0472">Membrane</keyword>
<dbReference type="InterPro" id="IPR000719">
    <property type="entry name" value="Prot_kinase_dom"/>
</dbReference>
<dbReference type="PROSITE" id="PS50011">
    <property type="entry name" value="PROTEIN_KINASE_DOM"/>
    <property type="match status" value="1"/>
</dbReference>
<evidence type="ECO:0000256" key="10">
    <source>
        <dbReference type="PIRSR" id="PIRSR000615-2"/>
    </source>
</evidence>
<dbReference type="SMART" id="SM00408">
    <property type="entry name" value="IGc2"/>
    <property type="match status" value="6"/>
</dbReference>
<feature type="compositionally biased region" description="Basic and acidic residues" evidence="12">
    <location>
        <begin position="785"/>
        <end position="796"/>
    </location>
</feature>
<sequence length="1107" mass="123781">MQANREQSRHYQNSEHVNWTVGTVETATAADAPEHVLVCGFLPDARSRSASRRCRRSLDAAVIQRSVAAPLCLLQARKTQRRPLRSPPKAPSGEHRAITNYFTSVVNSAECSALPLGRRDALLLWIDEVAVQLQEPESASFISRGSDVTLRCHTDASGDVHYEWFRNSDRLIKNDRVEIKKKRLHIKSVGPSDNGIYRCSANNTAGTRHSNVNFALAVAGDQSALIQVVPKDQLVRKGGTAYFDCQYSQAEVTQWYFKKDTRPLENNKKYVIHSNGTLQINDVHGTDKGVYSCVGIRSESTEVPQTYIAELKIAYLKDFTSKSFEPPFPDESREVVAAEGSLFQLSCLEPDSLPPAKKWWLNIAGHTISDSGEVKVDDDGRLIIDSVKMSQAGNYTCVAENMASKTEETVELIVLSKPVITLHPSSVTVDENDPSVLTCDYEPRTHFTTVRWRKDGKTMKHDFNESPLDRQRIKIFKHNATLLIRSTETQDRGEYVCELVTKGFEPVLSQPATISVIEQLKFVPPPVNKKLELLSVARVHCKAQGTPPPIITWEKDGVPLEYSDSRISSMNGTLIFNKVLNEDKGKYTCTASSSQGTINMTINIDVVVAPKFSVQPKNPTEATEGQSVTIDCVVEGDPKPTIHWDKNLKMNDFDQSRFTVLENGTLFISEVHRDDENKYGCTAGNSAGLNRQEVQLIVHSRDGFLPEGDSTVTKAVLITMSVAGAYIVLVIGLMVWCRYRRRSRKVPVTDAAKTENGDLDHAELKDGVNGRCAGTSKLETNGIESLKDGQKSDGAETTHSQSSSQSKKSKSNYDKLALSRSHLRETKLIGRGEFGDVMVAKISKSALSSEKRNSQASTPSSTEDKELTVLVKALTQTKDENSLSEFKRELDMFTKMSHDNVTKLYGLCREAEPHYMILEHTDWGDLKQFLVATQKGSSPPLTPVQCVGIVHQLCQGLDHLASTRLIHRDLAARNCLVTSALKAKVGLPRLTRDPYSQEYCKHMNQIIPLRWLPYEAVYEDEYSTKSDIYSFAVVVWEIFNQGELPFSKMNDTSFLNKLKEKKLEWKPHSSTPESLQKLQENCWDINPQNRPTFSELGKEIEDILKSM</sequence>
<evidence type="ECO:0000256" key="3">
    <source>
        <dbReference type="ARBA" id="ARBA00022989"/>
    </source>
</evidence>
<reference evidence="16" key="1">
    <citation type="journal article" date="2023" name="G3 (Bethesda)">
        <title>Whole genome assemblies of Zophobas morio and Tenebrio molitor.</title>
        <authorList>
            <person name="Kaur S."/>
            <person name="Stinson S.A."/>
            <person name="diCenzo G.C."/>
        </authorList>
    </citation>
    <scope>NUCLEOTIDE SEQUENCE</scope>
    <source>
        <strain evidence="16">QUZm001</strain>
    </source>
</reference>
<dbReference type="Pfam" id="PF07679">
    <property type="entry name" value="I-set"/>
    <property type="match status" value="4"/>
</dbReference>
<dbReference type="AlphaFoldDB" id="A0AA38IVR3"/>
<organism evidence="16 17">
    <name type="scientific">Zophobas morio</name>
    <dbReference type="NCBI Taxonomy" id="2755281"/>
    <lineage>
        <taxon>Eukaryota</taxon>
        <taxon>Metazoa</taxon>
        <taxon>Ecdysozoa</taxon>
        <taxon>Arthropoda</taxon>
        <taxon>Hexapoda</taxon>
        <taxon>Insecta</taxon>
        <taxon>Pterygota</taxon>
        <taxon>Neoptera</taxon>
        <taxon>Endopterygota</taxon>
        <taxon>Coleoptera</taxon>
        <taxon>Polyphaga</taxon>
        <taxon>Cucujiformia</taxon>
        <taxon>Tenebrionidae</taxon>
        <taxon>Zophobas</taxon>
    </lineage>
</organism>
<comment type="subcellular location">
    <subcellularLocation>
        <location evidence="1">Membrane</location>
        <topology evidence="1">Single-pass membrane protein</topology>
    </subcellularLocation>
</comment>
<gene>
    <name evidence="16" type="ORF">Zmor_005675</name>
</gene>
<dbReference type="InterPro" id="IPR008266">
    <property type="entry name" value="Tyr_kinase_AS"/>
</dbReference>
<evidence type="ECO:0000313" key="16">
    <source>
        <dbReference type="EMBL" id="KAJ3661271.1"/>
    </source>
</evidence>
<dbReference type="GO" id="GO:0030424">
    <property type="term" value="C:axon"/>
    <property type="evidence" value="ECO:0007669"/>
    <property type="project" value="TreeGrafter"/>
</dbReference>
<dbReference type="GO" id="GO:0098632">
    <property type="term" value="F:cell-cell adhesion mediator activity"/>
    <property type="evidence" value="ECO:0007669"/>
    <property type="project" value="TreeGrafter"/>
</dbReference>
<keyword evidence="6" id="KW-0675">Receptor</keyword>
<protein>
    <recommendedName>
        <fullName evidence="18">Tyrosine-protein kinase-like 7</fullName>
    </recommendedName>
</protein>
<keyword evidence="11" id="KW-0460">Magnesium</keyword>
<feature type="domain" description="Ig-like" evidence="15">
    <location>
        <begin position="535"/>
        <end position="599"/>
    </location>
</feature>
<dbReference type="InterPro" id="IPR003598">
    <property type="entry name" value="Ig_sub2"/>
</dbReference>
<dbReference type="PANTHER" id="PTHR10075:SF14">
    <property type="entry name" value="CELL ADHESION MOLECULE DSCAM2-RELATED"/>
    <property type="match status" value="1"/>
</dbReference>
<dbReference type="Gene3D" id="2.60.40.10">
    <property type="entry name" value="Immunoglobulins"/>
    <property type="match status" value="6"/>
</dbReference>
<dbReference type="InterPro" id="IPR013783">
    <property type="entry name" value="Ig-like_fold"/>
</dbReference>
<dbReference type="GO" id="GO:0007411">
    <property type="term" value="P:axon guidance"/>
    <property type="evidence" value="ECO:0007669"/>
    <property type="project" value="TreeGrafter"/>
</dbReference>
<feature type="binding site" evidence="11">
    <location>
        <position position="974"/>
    </location>
    <ligand>
        <name>Mg(2+)</name>
        <dbReference type="ChEBI" id="CHEBI:18420"/>
    </ligand>
</feature>
<dbReference type="GO" id="GO:0019199">
    <property type="term" value="F:transmembrane receptor protein kinase activity"/>
    <property type="evidence" value="ECO:0007669"/>
    <property type="project" value="UniProtKB-ARBA"/>
</dbReference>
<dbReference type="InterPro" id="IPR036179">
    <property type="entry name" value="Ig-like_dom_sf"/>
</dbReference>
<dbReference type="SMART" id="SM00219">
    <property type="entry name" value="TyrKc"/>
    <property type="match status" value="1"/>
</dbReference>
<feature type="region of interest" description="Disordered" evidence="12">
    <location>
        <begin position="761"/>
        <end position="815"/>
    </location>
</feature>
<evidence type="ECO:0000256" key="5">
    <source>
        <dbReference type="ARBA" id="ARBA00023157"/>
    </source>
</evidence>
<evidence type="ECO:0000256" key="11">
    <source>
        <dbReference type="PIRSR" id="PIRSR000615-3"/>
    </source>
</evidence>
<dbReference type="InterPro" id="IPR013098">
    <property type="entry name" value="Ig_I-set"/>
</dbReference>
<evidence type="ECO:0000256" key="7">
    <source>
        <dbReference type="ARBA" id="ARBA00023180"/>
    </source>
</evidence>
<dbReference type="GO" id="GO:0007156">
    <property type="term" value="P:homophilic cell adhesion via plasma membrane adhesion molecules"/>
    <property type="evidence" value="ECO:0007669"/>
    <property type="project" value="TreeGrafter"/>
</dbReference>
<keyword evidence="5" id="KW-1015">Disulfide bond</keyword>
<dbReference type="InterPro" id="IPR007110">
    <property type="entry name" value="Ig-like_dom"/>
</dbReference>
<dbReference type="InterPro" id="IPR001245">
    <property type="entry name" value="Ser-Thr/Tyr_kinase_cat_dom"/>
</dbReference>
<dbReference type="SUPFAM" id="SSF56112">
    <property type="entry name" value="Protein kinase-like (PK-like)"/>
    <property type="match status" value="1"/>
</dbReference>
<evidence type="ECO:0000256" key="1">
    <source>
        <dbReference type="ARBA" id="ARBA00004167"/>
    </source>
</evidence>
<evidence type="ECO:0000256" key="9">
    <source>
        <dbReference type="PIRSR" id="PIRSR000615-1"/>
    </source>
</evidence>
<evidence type="ECO:0008006" key="18">
    <source>
        <dbReference type="Google" id="ProtNLM"/>
    </source>
</evidence>
<dbReference type="InterPro" id="IPR003599">
    <property type="entry name" value="Ig_sub"/>
</dbReference>
<dbReference type="GO" id="GO:0005886">
    <property type="term" value="C:plasma membrane"/>
    <property type="evidence" value="ECO:0007669"/>
    <property type="project" value="TreeGrafter"/>
</dbReference>
<evidence type="ECO:0000256" key="4">
    <source>
        <dbReference type="ARBA" id="ARBA00023136"/>
    </source>
</evidence>
<dbReference type="PROSITE" id="PS50835">
    <property type="entry name" value="IG_LIKE"/>
    <property type="match status" value="6"/>
</dbReference>
<comment type="caution">
    <text evidence="16">The sequence shown here is derived from an EMBL/GenBank/DDBJ whole genome shotgun (WGS) entry which is preliminary data.</text>
</comment>
<name>A0AA38IVR3_9CUCU</name>
<evidence type="ECO:0000256" key="13">
    <source>
        <dbReference type="SAM" id="Phobius"/>
    </source>
</evidence>
<evidence type="ECO:0000256" key="8">
    <source>
        <dbReference type="ARBA" id="ARBA00023319"/>
    </source>
</evidence>
<feature type="active site" description="Proton acceptor" evidence="9">
    <location>
        <position position="969"/>
    </location>
</feature>
<feature type="binding site" evidence="10">
    <location>
        <position position="973"/>
    </location>
    <ligand>
        <name>ATP</name>
        <dbReference type="ChEBI" id="CHEBI:30616"/>
    </ligand>
</feature>
<dbReference type="GO" id="GO:0070593">
    <property type="term" value="P:dendrite self-avoidance"/>
    <property type="evidence" value="ECO:0007669"/>
    <property type="project" value="TreeGrafter"/>
</dbReference>
<keyword evidence="17" id="KW-1185">Reference proteome</keyword>
<keyword evidence="11" id="KW-0479">Metal-binding</keyword>
<evidence type="ECO:0000256" key="12">
    <source>
        <dbReference type="SAM" id="MobiDB-lite"/>
    </source>
</evidence>
<dbReference type="GO" id="GO:0046872">
    <property type="term" value="F:metal ion binding"/>
    <property type="evidence" value="ECO:0007669"/>
    <property type="project" value="UniProtKB-KW"/>
</dbReference>
<dbReference type="PROSITE" id="PS00109">
    <property type="entry name" value="PROTEIN_KINASE_TYR"/>
    <property type="match status" value="1"/>
</dbReference>
<keyword evidence="2 13" id="KW-0812">Transmembrane</keyword>
<feature type="transmembrane region" description="Helical" evidence="13">
    <location>
        <begin position="715"/>
        <end position="736"/>
    </location>
</feature>
<dbReference type="Gene3D" id="3.30.200.20">
    <property type="entry name" value="Phosphorylase Kinase, domain 1"/>
    <property type="match status" value="1"/>
</dbReference>
<feature type="domain" description="Protein kinase" evidence="14">
    <location>
        <begin position="823"/>
        <end position="1104"/>
    </location>
</feature>
<dbReference type="Pfam" id="PF07714">
    <property type="entry name" value="PK_Tyr_Ser-Thr"/>
    <property type="match status" value="1"/>
</dbReference>
<dbReference type="GO" id="GO:0005524">
    <property type="term" value="F:ATP binding"/>
    <property type="evidence" value="ECO:0007669"/>
    <property type="project" value="UniProtKB-KW"/>
</dbReference>
<keyword evidence="3 13" id="KW-1133">Transmembrane helix</keyword>
<feature type="domain" description="Ig-like" evidence="15">
    <location>
        <begin position="610"/>
        <end position="697"/>
    </location>
</feature>
<feature type="domain" description="Ig-like" evidence="15">
    <location>
        <begin position="326"/>
        <end position="411"/>
    </location>
</feature>
<dbReference type="FunFam" id="2.60.40.10:FF:001452">
    <property type="entry name" value="Uncharacterized protein, isoform F"/>
    <property type="match status" value="1"/>
</dbReference>
<feature type="domain" description="Ig-like" evidence="15">
    <location>
        <begin position="224"/>
        <end position="309"/>
    </location>
</feature>
<dbReference type="InterPro" id="IPR020635">
    <property type="entry name" value="Tyr_kinase_cat_dom"/>
</dbReference>
<evidence type="ECO:0000259" key="14">
    <source>
        <dbReference type="PROSITE" id="PS50011"/>
    </source>
</evidence>
<proteinExistence type="predicted"/>
<dbReference type="PRINTS" id="PR00109">
    <property type="entry name" value="TYRKINASE"/>
</dbReference>
<feature type="domain" description="Ig-like" evidence="15">
    <location>
        <begin position="127"/>
        <end position="215"/>
    </location>
</feature>
<evidence type="ECO:0000256" key="2">
    <source>
        <dbReference type="ARBA" id="ARBA00022692"/>
    </source>
</evidence>
<feature type="domain" description="Ig-like" evidence="15">
    <location>
        <begin position="418"/>
        <end position="515"/>
    </location>
</feature>
<dbReference type="GO" id="GO:0004713">
    <property type="term" value="F:protein tyrosine kinase activity"/>
    <property type="evidence" value="ECO:0007669"/>
    <property type="project" value="InterPro"/>
</dbReference>
<keyword evidence="10" id="KW-0547">Nucleotide-binding</keyword>
<dbReference type="Proteomes" id="UP001168821">
    <property type="component" value="Unassembled WGS sequence"/>
</dbReference>
<dbReference type="FunFam" id="2.60.40.10:FF:000032">
    <property type="entry name" value="palladin isoform X1"/>
    <property type="match status" value="1"/>
</dbReference>
<evidence type="ECO:0000313" key="17">
    <source>
        <dbReference type="Proteomes" id="UP001168821"/>
    </source>
</evidence>
<dbReference type="PIRSF" id="PIRSF000615">
    <property type="entry name" value="TyrPK_CSF1-R"/>
    <property type="match status" value="1"/>
</dbReference>
<dbReference type="SMART" id="SM00409">
    <property type="entry name" value="IG"/>
    <property type="match status" value="6"/>
</dbReference>
<keyword evidence="7" id="KW-0325">Glycoprotein</keyword>
<dbReference type="PANTHER" id="PTHR10075">
    <property type="entry name" value="BASIGIN RELATED"/>
    <property type="match status" value="1"/>
</dbReference>
<feature type="region of interest" description="Disordered" evidence="12">
    <location>
        <begin position="845"/>
        <end position="864"/>
    </location>
</feature>
<keyword evidence="10" id="KW-0067">ATP-binding</keyword>
<accession>A0AA38IVR3</accession>
<evidence type="ECO:0000256" key="6">
    <source>
        <dbReference type="ARBA" id="ARBA00023170"/>
    </source>
</evidence>
<dbReference type="EMBL" id="JALNTZ010000002">
    <property type="protein sequence ID" value="KAJ3661271.1"/>
    <property type="molecule type" value="Genomic_DNA"/>
</dbReference>
<dbReference type="Pfam" id="PF13927">
    <property type="entry name" value="Ig_3"/>
    <property type="match status" value="2"/>
</dbReference>